<protein>
    <recommendedName>
        <fullName evidence="4">Glycosyltransferase</fullName>
    </recommendedName>
</protein>
<proteinExistence type="predicted"/>
<evidence type="ECO:0000313" key="2">
    <source>
        <dbReference type="EMBL" id="GAA4283707.1"/>
    </source>
</evidence>
<comment type="caution">
    <text evidence="2">The sequence shown here is derived from an EMBL/GenBank/DDBJ whole genome shotgun (WGS) entry which is preliminary data.</text>
</comment>
<evidence type="ECO:0000313" key="3">
    <source>
        <dbReference type="Proteomes" id="UP001501586"/>
    </source>
</evidence>
<dbReference type="RefSeq" id="WP_236863784.1">
    <property type="nucleotide sequence ID" value="NZ_BAABAZ010000004.1"/>
</dbReference>
<evidence type="ECO:0000256" key="1">
    <source>
        <dbReference type="SAM" id="MobiDB-lite"/>
    </source>
</evidence>
<dbReference type="InterPro" id="IPR029068">
    <property type="entry name" value="Glyas_Bleomycin-R_OHBP_Dase"/>
</dbReference>
<organism evidence="2 3">
    <name type="scientific">Brevibacterium daeguense</name>
    <dbReference type="NCBI Taxonomy" id="909936"/>
    <lineage>
        <taxon>Bacteria</taxon>
        <taxon>Bacillati</taxon>
        <taxon>Actinomycetota</taxon>
        <taxon>Actinomycetes</taxon>
        <taxon>Micrococcales</taxon>
        <taxon>Brevibacteriaceae</taxon>
        <taxon>Brevibacterium</taxon>
    </lineage>
</organism>
<dbReference type="CDD" id="cd06587">
    <property type="entry name" value="VOC"/>
    <property type="match status" value="1"/>
</dbReference>
<name>A0ABP8EIF2_9MICO</name>
<reference evidence="3" key="1">
    <citation type="journal article" date="2019" name="Int. J. Syst. Evol. Microbiol.">
        <title>The Global Catalogue of Microorganisms (GCM) 10K type strain sequencing project: providing services to taxonomists for standard genome sequencing and annotation.</title>
        <authorList>
            <consortium name="The Broad Institute Genomics Platform"/>
            <consortium name="The Broad Institute Genome Sequencing Center for Infectious Disease"/>
            <person name="Wu L."/>
            <person name="Ma J."/>
        </authorList>
    </citation>
    <scope>NUCLEOTIDE SEQUENCE [LARGE SCALE GENOMIC DNA]</scope>
    <source>
        <strain evidence="3">JCM 17458</strain>
    </source>
</reference>
<dbReference type="SUPFAM" id="SSF54593">
    <property type="entry name" value="Glyoxalase/Bleomycin resistance protein/Dihydroxybiphenyl dioxygenase"/>
    <property type="match status" value="1"/>
</dbReference>
<feature type="region of interest" description="Disordered" evidence="1">
    <location>
        <begin position="177"/>
        <end position="196"/>
    </location>
</feature>
<gene>
    <name evidence="2" type="ORF">GCM10022261_12380</name>
</gene>
<dbReference type="Gene3D" id="3.10.180.10">
    <property type="entry name" value="2,3-Dihydroxybiphenyl 1,2-Dioxygenase, domain 1"/>
    <property type="match status" value="1"/>
</dbReference>
<accession>A0ABP8EIF2</accession>
<keyword evidence="3" id="KW-1185">Reference proteome</keyword>
<evidence type="ECO:0008006" key="4">
    <source>
        <dbReference type="Google" id="ProtNLM"/>
    </source>
</evidence>
<dbReference type="EMBL" id="BAABAZ010000004">
    <property type="protein sequence ID" value="GAA4283707.1"/>
    <property type="molecule type" value="Genomic_DNA"/>
</dbReference>
<sequence>MNENPSAVGPAGTPPSNKLTDSIEPDRTAEFVSPVPVPALDAVPPDLYRGIYGMPMFVTIPTPDLAESAAFWERAFGFFDLFSIPGRLTHLRRWAFQDVLLVPMDQLSATQPSGELPHLTVSFACVLSQVDTIAEASESARPGSTSGPRNTAWNTVDVEVVTPENVRVIFTAGKPFDPDSAADRNLREVGISPHAE</sequence>
<dbReference type="Proteomes" id="UP001501586">
    <property type="component" value="Unassembled WGS sequence"/>
</dbReference>
<feature type="region of interest" description="Disordered" evidence="1">
    <location>
        <begin position="1"/>
        <end position="22"/>
    </location>
</feature>